<dbReference type="InterPro" id="IPR003961">
    <property type="entry name" value="FN3_dom"/>
</dbReference>
<dbReference type="Pfam" id="PF16656">
    <property type="entry name" value="Pur_ac_phosph_N"/>
    <property type="match status" value="1"/>
</dbReference>
<gene>
    <name evidence="2" type="ORF">S12H4_23455</name>
</gene>
<dbReference type="GO" id="GO:0046872">
    <property type="term" value="F:metal ion binding"/>
    <property type="evidence" value="ECO:0007669"/>
    <property type="project" value="InterPro"/>
</dbReference>
<dbReference type="AlphaFoldDB" id="X1RUL8"/>
<dbReference type="EMBL" id="BARW01012463">
    <property type="protein sequence ID" value="GAI84368.1"/>
    <property type="molecule type" value="Genomic_DNA"/>
</dbReference>
<feature type="domain" description="Fibronectin type-III" evidence="1">
    <location>
        <begin position="54"/>
        <end position="143"/>
    </location>
</feature>
<dbReference type="SUPFAM" id="SSF49363">
    <property type="entry name" value="Purple acid phosphatase, N-terminal domain"/>
    <property type="match status" value="1"/>
</dbReference>
<comment type="caution">
    <text evidence="2">The sequence shown here is derived from an EMBL/GenBank/DDBJ whole genome shotgun (WGS) entry which is preliminary data.</text>
</comment>
<dbReference type="GO" id="GO:0003993">
    <property type="term" value="F:acid phosphatase activity"/>
    <property type="evidence" value="ECO:0007669"/>
    <property type="project" value="InterPro"/>
</dbReference>
<dbReference type="Gene3D" id="2.60.40.10">
    <property type="entry name" value="Immunoglobulins"/>
    <property type="match status" value="1"/>
</dbReference>
<dbReference type="InterPro" id="IPR008963">
    <property type="entry name" value="Purple_acid_Pase-like_N"/>
</dbReference>
<proteinExistence type="predicted"/>
<dbReference type="SUPFAM" id="SSF49899">
    <property type="entry name" value="Concanavalin A-like lectins/glucanases"/>
    <property type="match status" value="1"/>
</dbReference>
<dbReference type="InterPro" id="IPR013783">
    <property type="entry name" value="Ig-like_fold"/>
</dbReference>
<protein>
    <recommendedName>
        <fullName evidence="1">Fibronectin type-III domain-containing protein</fullName>
    </recommendedName>
</protein>
<dbReference type="CDD" id="cd00063">
    <property type="entry name" value="FN3"/>
    <property type="match status" value="1"/>
</dbReference>
<dbReference type="PROSITE" id="PS50853">
    <property type="entry name" value="FN3"/>
    <property type="match status" value="1"/>
</dbReference>
<accession>X1RUL8</accession>
<dbReference type="InterPro" id="IPR013320">
    <property type="entry name" value="ConA-like_dom_sf"/>
</dbReference>
<dbReference type="Gene3D" id="2.60.120.200">
    <property type="match status" value="1"/>
</dbReference>
<evidence type="ECO:0000259" key="1">
    <source>
        <dbReference type="PROSITE" id="PS50853"/>
    </source>
</evidence>
<name>X1RUL8_9ZZZZ</name>
<dbReference type="SMART" id="SM00060">
    <property type="entry name" value="FN3"/>
    <property type="match status" value="1"/>
</dbReference>
<feature type="non-terminal residue" evidence="2">
    <location>
        <position position="201"/>
    </location>
</feature>
<evidence type="ECO:0000313" key="2">
    <source>
        <dbReference type="EMBL" id="GAI84368.1"/>
    </source>
</evidence>
<sequence>SGLSTLETYADIGNNGNRAYRTEAFNGIIDGVRIYNRALSTDEVLELYNSAPPAIFNIQETNITSSGATITWNTDENSTSQVEYGLDTSYGNATDLDTSLVTSHSVLLTGLASETLYHYHVRSKDASGNESISQDNTFPTSGVSTYSITASAGDGGQINPSGTTQVASGGSQTYTITENTGYHISDVVVDGSSVGPVTSYP</sequence>
<dbReference type="InterPro" id="IPR015914">
    <property type="entry name" value="PAPs_N"/>
</dbReference>
<reference evidence="2" key="1">
    <citation type="journal article" date="2014" name="Front. Microbiol.">
        <title>High frequency of phylogenetically diverse reductive dehalogenase-homologous genes in deep subseafloor sedimentary metagenomes.</title>
        <authorList>
            <person name="Kawai M."/>
            <person name="Futagami T."/>
            <person name="Toyoda A."/>
            <person name="Takaki Y."/>
            <person name="Nishi S."/>
            <person name="Hori S."/>
            <person name="Arai W."/>
            <person name="Tsubouchi T."/>
            <person name="Morono Y."/>
            <person name="Uchiyama I."/>
            <person name="Ito T."/>
            <person name="Fujiyama A."/>
            <person name="Inagaki F."/>
            <person name="Takami H."/>
        </authorList>
    </citation>
    <scope>NUCLEOTIDE SEQUENCE</scope>
    <source>
        <strain evidence="2">Expedition CK06-06</strain>
    </source>
</reference>
<feature type="non-terminal residue" evidence="2">
    <location>
        <position position="1"/>
    </location>
</feature>
<organism evidence="2">
    <name type="scientific">marine sediment metagenome</name>
    <dbReference type="NCBI Taxonomy" id="412755"/>
    <lineage>
        <taxon>unclassified sequences</taxon>
        <taxon>metagenomes</taxon>
        <taxon>ecological metagenomes</taxon>
    </lineage>
</organism>